<comment type="subcellular location">
    <subcellularLocation>
        <location evidence="1">Nucleus</location>
    </subcellularLocation>
</comment>
<keyword evidence="4" id="KW-0804">Transcription</keyword>
<feature type="region of interest" description="Disordered" evidence="6">
    <location>
        <begin position="363"/>
        <end position="391"/>
    </location>
</feature>
<dbReference type="CDD" id="cd08050">
    <property type="entry name" value="TAF6C"/>
    <property type="match status" value="1"/>
</dbReference>
<gene>
    <name evidence="9" type="ORF">ZEAMMB73_Zm00001d047898</name>
</gene>
<dbReference type="SMART" id="SM00803">
    <property type="entry name" value="TAF"/>
    <property type="match status" value="1"/>
</dbReference>
<feature type="domain" description="TATA box binding protein associated factor (TAF) histone-like fold" evidence="8">
    <location>
        <begin position="2"/>
        <end position="68"/>
    </location>
</feature>
<dbReference type="Pfam" id="PF07571">
    <property type="entry name" value="TAF6_C"/>
    <property type="match status" value="1"/>
</dbReference>
<keyword evidence="3" id="KW-0805">Transcription regulation</keyword>
<keyword evidence="9" id="KW-0396">Initiation factor</keyword>
<dbReference type="GO" id="GO:0003743">
    <property type="term" value="F:translation initiation factor activity"/>
    <property type="evidence" value="ECO:0007669"/>
    <property type="project" value="UniProtKB-KW"/>
</dbReference>
<dbReference type="GO" id="GO:0016251">
    <property type="term" value="F:RNA polymerase II general transcription initiation factor activity"/>
    <property type="evidence" value="ECO:0007669"/>
    <property type="project" value="InterPro"/>
</dbReference>
<dbReference type="Pfam" id="PF02969">
    <property type="entry name" value="TAF"/>
    <property type="match status" value="1"/>
</dbReference>
<keyword evidence="7" id="KW-0812">Transmembrane</keyword>
<feature type="compositionally biased region" description="Polar residues" evidence="6">
    <location>
        <begin position="363"/>
        <end position="372"/>
    </location>
</feature>
<dbReference type="GO" id="GO:0046982">
    <property type="term" value="F:protein heterodimerization activity"/>
    <property type="evidence" value="ECO:0007669"/>
    <property type="project" value="InterPro"/>
</dbReference>
<dbReference type="GO" id="GO:0005669">
    <property type="term" value="C:transcription factor TFIID complex"/>
    <property type="evidence" value="ECO:0007669"/>
    <property type="project" value="InterPro"/>
</dbReference>
<keyword evidence="9" id="KW-0648">Protein biosynthesis</keyword>
<keyword evidence="5" id="KW-0539">Nucleus</keyword>
<dbReference type="GO" id="GO:0000124">
    <property type="term" value="C:SAGA complex"/>
    <property type="evidence" value="ECO:0007669"/>
    <property type="project" value="InterPro"/>
</dbReference>
<dbReference type="InterPro" id="IPR004823">
    <property type="entry name" value="TAF_TATA-bd_Histone-like_dom"/>
</dbReference>
<keyword evidence="7" id="KW-1133">Transmembrane helix</keyword>
<dbReference type="SUPFAM" id="SSF47113">
    <property type="entry name" value="Histone-fold"/>
    <property type="match status" value="1"/>
</dbReference>
<protein>
    <submittedName>
        <fullName evidence="9">Transcription initiation factor TFIID subunit 6</fullName>
    </submittedName>
</protein>
<evidence type="ECO:0000256" key="7">
    <source>
        <dbReference type="SAM" id="Phobius"/>
    </source>
</evidence>
<dbReference type="Gene3D" id="1.10.20.10">
    <property type="entry name" value="Histone, subunit A"/>
    <property type="match status" value="1"/>
</dbReference>
<evidence type="ECO:0000259" key="8">
    <source>
        <dbReference type="SMART" id="SM00803"/>
    </source>
</evidence>
<sequence>MSIVPKETIEVIAQSVGIPSLGADVAVALAPDVEYRLREIMQESIKCMRHAKRTVLTADDVDSALGLRNVEVNYLSMLFFWILATYCLTPLLHFILFELTLLFHYHGPWVLNQPVYGFASGDPLRFKRAVGHKDLFYLDDREVDFKEIIDCPLPKAPLDTSVVAHWLAIEGVQPAIPENPAIDAIVPPTENKRSEHGKDDGLPADVKLPVKHVLSRELQMYFDKIAELTMSRSDTSLFKEALVSLAKDSGLHPLVPYFSYFIADEVTRSLGDLPVLLALMRVVQSLLRNPHIHIEPYLHQLMPSMITCIVAKRLGHRLSDNHWELRDFSANLVALCAAGKCLYDRLKLFPGLLSPSMRPLLQSNKRVLTNNPNKRKSSTDLSATQPPLKKMATDATANSMASASMGGNMQGAMDGFPNQLGNPGMMQASSSGQTVESIPSAAVRRDQGSDLAQRVSAVLRQAWKEDQDTGHLLGSLYEVFGEAIFSFVQPPEISLFV</sequence>
<evidence type="ECO:0000256" key="1">
    <source>
        <dbReference type="ARBA" id="ARBA00004123"/>
    </source>
</evidence>
<comment type="similarity">
    <text evidence="2">Belongs to the TAF6 family.</text>
</comment>
<dbReference type="AlphaFoldDB" id="A0A1D6PEN0"/>
<keyword evidence="7" id="KW-0472">Membrane</keyword>
<evidence type="ECO:0000256" key="5">
    <source>
        <dbReference type="ARBA" id="ARBA00023242"/>
    </source>
</evidence>
<dbReference type="InterPro" id="IPR011442">
    <property type="entry name" value="TAF6_C"/>
</dbReference>
<dbReference type="InterPro" id="IPR046344">
    <property type="entry name" value="TAF6_C_sf"/>
</dbReference>
<dbReference type="GO" id="GO:0046695">
    <property type="term" value="C:SLIK (SAGA-like) complex"/>
    <property type="evidence" value="ECO:0007669"/>
    <property type="project" value="InterPro"/>
</dbReference>
<evidence type="ECO:0000256" key="2">
    <source>
        <dbReference type="ARBA" id="ARBA00007688"/>
    </source>
</evidence>
<feature type="transmembrane region" description="Helical" evidence="7">
    <location>
        <begin position="78"/>
        <end position="103"/>
    </location>
</feature>
<proteinExistence type="inferred from homology"/>
<evidence type="ECO:0000256" key="4">
    <source>
        <dbReference type="ARBA" id="ARBA00023163"/>
    </source>
</evidence>
<dbReference type="FunFam" id="1.10.20.10:FF:000046">
    <property type="entry name" value="transcription initiation factor TFIID subunit 6"/>
    <property type="match status" value="1"/>
</dbReference>
<dbReference type="InterPro" id="IPR037796">
    <property type="entry name" value="TAF6"/>
</dbReference>
<dbReference type="PANTHER" id="PTHR10221">
    <property type="entry name" value="TRANSCRIPTION INITIATION FACTOR TFIID SUBUNIT 6"/>
    <property type="match status" value="1"/>
</dbReference>
<evidence type="ECO:0000256" key="6">
    <source>
        <dbReference type="SAM" id="MobiDB-lite"/>
    </source>
</evidence>
<dbReference type="GO" id="GO:0006367">
    <property type="term" value="P:transcription initiation at RNA polymerase II promoter"/>
    <property type="evidence" value="ECO:0007669"/>
    <property type="project" value="InterPro"/>
</dbReference>
<name>A0A1D6PEN0_MAIZE</name>
<dbReference type="CDD" id="cd22931">
    <property type="entry name" value="HFD_TAF6"/>
    <property type="match status" value="1"/>
</dbReference>
<accession>A0A1D6PEN0</accession>
<evidence type="ECO:0000313" key="9">
    <source>
        <dbReference type="EMBL" id="AQL07989.1"/>
    </source>
</evidence>
<dbReference type="InterPro" id="IPR009072">
    <property type="entry name" value="Histone-fold"/>
</dbReference>
<evidence type="ECO:0000256" key="3">
    <source>
        <dbReference type="ARBA" id="ARBA00023015"/>
    </source>
</evidence>
<dbReference type="ExpressionAtlas" id="A0A1D6PEN0">
    <property type="expression patterns" value="baseline and differential"/>
</dbReference>
<organism evidence="9">
    <name type="scientific">Zea mays</name>
    <name type="common">Maize</name>
    <dbReference type="NCBI Taxonomy" id="4577"/>
    <lineage>
        <taxon>Eukaryota</taxon>
        <taxon>Viridiplantae</taxon>
        <taxon>Streptophyta</taxon>
        <taxon>Embryophyta</taxon>
        <taxon>Tracheophyta</taxon>
        <taxon>Spermatophyta</taxon>
        <taxon>Magnoliopsida</taxon>
        <taxon>Liliopsida</taxon>
        <taxon>Poales</taxon>
        <taxon>Poaceae</taxon>
        <taxon>PACMAD clade</taxon>
        <taxon>Panicoideae</taxon>
        <taxon>Andropogonodae</taxon>
        <taxon>Andropogoneae</taxon>
        <taxon>Tripsacinae</taxon>
        <taxon>Zea</taxon>
    </lineage>
</organism>
<dbReference type="Gene3D" id="1.25.40.770">
    <property type="entry name" value="TAF6, C-terminal HEAT repeat domain"/>
    <property type="match status" value="1"/>
</dbReference>
<dbReference type="PANTHER" id="PTHR10221:SF9">
    <property type="entry name" value="TRANSCRIPTION INITIATION FACTOR TFIID SUBUNIT 6"/>
    <property type="match status" value="1"/>
</dbReference>
<dbReference type="EMBL" id="CM000785">
    <property type="protein sequence ID" value="AQL07989.1"/>
    <property type="molecule type" value="Genomic_DNA"/>
</dbReference>
<reference evidence="9" key="1">
    <citation type="submission" date="2015-12" db="EMBL/GenBank/DDBJ databases">
        <title>Update maize B73 reference genome by single molecule sequencing technologies.</title>
        <authorList>
            <consortium name="Maize Genome Sequencing Project"/>
            <person name="Ware D."/>
        </authorList>
    </citation>
    <scope>NUCLEOTIDE SEQUENCE</scope>
    <source>
        <tissue evidence="9">Seedling</tissue>
    </source>
</reference>